<sequence>MSDPALPVYGSDLHYSTNINCVSSSTSTRNTSATSYINSENATDGQVGPLVYPNSGHNASYLNMGSGCDEAANGRIKAGLNVRKKMPDKKKSGCVGVLIKEEREHRPTNLSGPPTHDIPVIKRRRTVLSIAEKAELIRRLHNGDSQRQLALEYGIGTSTVSDVKKHEAEILKYVETNGDFVAMTRRKLESGAKADVEEAVFDWLVQEMRGGKMMTGTAVMAKARQEHFRLRGNEEFRASTGWLERFKRRYNIRFFKPDEVDLWRPIISRVSQEDVLKAGRGRRRRRPPTARQGGNLKLGKRIRKGSTLAFIEHVLEGSSPPSVKSEVENPDDYEYTEEQLDGDLSPGSHSTIQPLVSLEEGKIALDIPPVQEIPSAGETVSLLSKALVWAAAQPDTTPQELFVMKQLQTRAAARSMMHNSH</sequence>
<evidence type="ECO:0000259" key="6">
    <source>
        <dbReference type="PROSITE" id="PS51253"/>
    </source>
</evidence>
<protein>
    <recommendedName>
        <fullName evidence="9">HTH CENPB-type domain-containing protein</fullName>
    </recommendedName>
</protein>
<evidence type="ECO:0000313" key="7">
    <source>
        <dbReference type="EMBL" id="KAK8724192.1"/>
    </source>
</evidence>
<evidence type="ECO:0008006" key="9">
    <source>
        <dbReference type="Google" id="ProtNLM"/>
    </source>
</evidence>
<dbReference type="PROSITE" id="PS51253">
    <property type="entry name" value="HTH_CENPB"/>
    <property type="match status" value="1"/>
</dbReference>
<dbReference type="GO" id="GO:0005634">
    <property type="term" value="C:nucleus"/>
    <property type="evidence" value="ECO:0007669"/>
    <property type="project" value="UniProtKB-SubCell"/>
</dbReference>
<evidence type="ECO:0000313" key="8">
    <source>
        <dbReference type="Proteomes" id="UP001445076"/>
    </source>
</evidence>
<evidence type="ECO:0000256" key="2">
    <source>
        <dbReference type="ARBA" id="ARBA00023125"/>
    </source>
</evidence>
<dbReference type="PANTHER" id="PTHR19303:SF16">
    <property type="entry name" value="JERKY PROTEIN HOMOLOG-LIKE"/>
    <property type="match status" value="1"/>
</dbReference>
<dbReference type="PANTHER" id="PTHR19303">
    <property type="entry name" value="TRANSPOSON"/>
    <property type="match status" value="1"/>
</dbReference>
<evidence type="ECO:0000259" key="5">
    <source>
        <dbReference type="PROSITE" id="PS50960"/>
    </source>
</evidence>
<dbReference type="EMBL" id="JARKIK010000086">
    <property type="protein sequence ID" value="KAK8724192.1"/>
    <property type="molecule type" value="Genomic_DNA"/>
</dbReference>
<comment type="caution">
    <text evidence="7">The sequence shown here is derived from an EMBL/GenBank/DDBJ whole genome shotgun (WGS) entry which is preliminary data.</text>
</comment>
<dbReference type="AlphaFoldDB" id="A0AAW0W5S1"/>
<dbReference type="InterPro" id="IPR050863">
    <property type="entry name" value="CenT-Element_Derived"/>
</dbReference>
<accession>A0AAW0W5S1</accession>
<dbReference type="PROSITE" id="PS50960">
    <property type="entry name" value="HTH_PSQ"/>
    <property type="match status" value="1"/>
</dbReference>
<gene>
    <name evidence="7" type="ORF">OTU49_011261</name>
</gene>
<feature type="DNA-binding region" description="H-T-H motif" evidence="4">
    <location>
        <begin position="146"/>
        <end position="166"/>
    </location>
</feature>
<dbReference type="InterPro" id="IPR009057">
    <property type="entry name" value="Homeodomain-like_sf"/>
</dbReference>
<dbReference type="InterPro" id="IPR006600">
    <property type="entry name" value="HTH_CenpB_DNA-bd_dom"/>
</dbReference>
<dbReference type="SMART" id="SM00674">
    <property type="entry name" value="CENPB"/>
    <property type="match status" value="1"/>
</dbReference>
<dbReference type="Gene3D" id="1.10.10.60">
    <property type="entry name" value="Homeodomain-like"/>
    <property type="match status" value="2"/>
</dbReference>
<evidence type="ECO:0000256" key="3">
    <source>
        <dbReference type="ARBA" id="ARBA00023242"/>
    </source>
</evidence>
<feature type="domain" description="HTH psq-type" evidence="5">
    <location>
        <begin position="119"/>
        <end position="170"/>
    </location>
</feature>
<name>A0AAW0W5S1_CHEQU</name>
<evidence type="ECO:0000256" key="4">
    <source>
        <dbReference type="PROSITE-ProRule" id="PRU00320"/>
    </source>
</evidence>
<dbReference type="Pfam" id="PF03221">
    <property type="entry name" value="HTH_Tnp_Tc5"/>
    <property type="match status" value="1"/>
</dbReference>
<keyword evidence="3 4" id="KW-0539">Nucleus</keyword>
<dbReference type="Pfam" id="PF04218">
    <property type="entry name" value="CENP-B_N"/>
    <property type="match status" value="1"/>
</dbReference>
<organism evidence="7 8">
    <name type="scientific">Cherax quadricarinatus</name>
    <name type="common">Australian red claw crayfish</name>
    <dbReference type="NCBI Taxonomy" id="27406"/>
    <lineage>
        <taxon>Eukaryota</taxon>
        <taxon>Metazoa</taxon>
        <taxon>Ecdysozoa</taxon>
        <taxon>Arthropoda</taxon>
        <taxon>Crustacea</taxon>
        <taxon>Multicrustacea</taxon>
        <taxon>Malacostraca</taxon>
        <taxon>Eumalacostraca</taxon>
        <taxon>Eucarida</taxon>
        <taxon>Decapoda</taxon>
        <taxon>Pleocyemata</taxon>
        <taxon>Astacidea</taxon>
        <taxon>Parastacoidea</taxon>
        <taxon>Parastacidae</taxon>
        <taxon>Cherax</taxon>
    </lineage>
</organism>
<dbReference type="SUPFAM" id="SSF46689">
    <property type="entry name" value="Homeodomain-like"/>
    <property type="match status" value="2"/>
</dbReference>
<comment type="subcellular location">
    <subcellularLocation>
        <location evidence="1 4">Nucleus</location>
    </subcellularLocation>
</comment>
<dbReference type="InterPro" id="IPR007889">
    <property type="entry name" value="HTH_Psq"/>
</dbReference>
<feature type="domain" description="HTH CENPB-type" evidence="6">
    <location>
        <begin position="184"/>
        <end position="256"/>
    </location>
</feature>
<dbReference type="GO" id="GO:0003677">
    <property type="term" value="F:DNA binding"/>
    <property type="evidence" value="ECO:0007669"/>
    <property type="project" value="UniProtKB-UniRule"/>
</dbReference>
<keyword evidence="2 4" id="KW-0238">DNA-binding</keyword>
<dbReference type="Proteomes" id="UP001445076">
    <property type="component" value="Unassembled WGS sequence"/>
</dbReference>
<reference evidence="7 8" key="1">
    <citation type="journal article" date="2024" name="BMC Genomics">
        <title>Genome assembly of redclaw crayfish (Cherax quadricarinatus) provides insights into its immune adaptation and hypoxia tolerance.</title>
        <authorList>
            <person name="Liu Z."/>
            <person name="Zheng J."/>
            <person name="Li H."/>
            <person name="Fang K."/>
            <person name="Wang S."/>
            <person name="He J."/>
            <person name="Zhou D."/>
            <person name="Weng S."/>
            <person name="Chi M."/>
            <person name="Gu Z."/>
            <person name="He J."/>
            <person name="Li F."/>
            <person name="Wang M."/>
        </authorList>
    </citation>
    <scope>NUCLEOTIDE SEQUENCE [LARGE SCALE GENOMIC DNA]</scope>
    <source>
        <strain evidence="7">ZL_2023a</strain>
    </source>
</reference>
<proteinExistence type="predicted"/>
<evidence type="ECO:0000256" key="1">
    <source>
        <dbReference type="ARBA" id="ARBA00004123"/>
    </source>
</evidence>
<keyword evidence="8" id="KW-1185">Reference proteome</keyword>